<evidence type="ECO:0000256" key="1">
    <source>
        <dbReference type="SAM" id="MobiDB-lite"/>
    </source>
</evidence>
<dbReference type="Proteomes" id="UP000694888">
    <property type="component" value="Unplaced"/>
</dbReference>
<feature type="compositionally biased region" description="Polar residues" evidence="1">
    <location>
        <begin position="121"/>
        <end position="135"/>
    </location>
</feature>
<sequence>MSESTSETRDERRQPREPQMTSSHEQQRTGDSREHNRPARTTHTHTSVSRSHADADSERRSRLLQLMTSPPSTLDMTSQRASAVRADGKTSPVSFGQVLGRKVSASPEHAGHRSVKPPSPATSQTGPASRSPANKQSKDPIAPTRNAHTFTEPVQNELRLPGIGQAMEETSLEEVSPFTYLRYWTEFTEPCVVTRPRYFDKHLLFHDSHPRRRETDQFARSLQLDSPASPSSAVCTICQDQDQIVALPDKFLLDDVPMSSLLVSWRLHTNLASPTLQMVFILLNRYSKLVSLVRRSANSACAVFETISGAERVMELLNAARGTWVLIVRWWHHSCDSQRFRHHGSRVNAVMWVKKQLTLLSGLDEQAAYKHFVDTIQRKSLLPPHDPLHLPTVLRHSRAPPFTKDTMQYSAQARLKGMLKRLAPLMQKVMTAPVTRSPSKEQGKQEDQRDLSNSD</sequence>
<reference evidence="3" key="1">
    <citation type="submission" date="2025-08" db="UniProtKB">
        <authorList>
            <consortium name="RefSeq"/>
        </authorList>
    </citation>
    <scope>IDENTIFICATION</scope>
</reference>
<protein>
    <submittedName>
        <fullName evidence="3">Uncharacterized protein LOC101854562</fullName>
    </submittedName>
</protein>
<keyword evidence="2" id="KW-1185">Reference proteome</keyword>
<dbReference type="GeneID" id="101854562"/>
<feature type="compositionally biased region" description="Basic and acidic residues" evidence="1">
    <location>
        <begin position="438"/>
        <end position="455"/>
    </location>
</feature>
<organism evidence="2 3">
    <name type="scientific">Aplysia californica</name>
    <name type="common">California sea hare</name>
    <dbReference type="NCBI Taxonomy" id="6500"/>
    <lineage>
        <taxon>Eukaryota</taxon>
        <taxon>Metazoa</taxon>
        <taxon>Spiralia</taxon>
        <taxon>Lophotrochozoa</taxon>
        <taxon>Mollusca</taxon>
        <taxon>Gastropoda</taxon>
        <taxon>Heterobranchia</taxon>
        <taxon>Euthyneura</taxon>
        <taxon>Tectipleura</taxon>
        <taxon>Aplysiida</taxon>
        <taxon>Aplysioidea</taxon>
        <taxon>Aplysiidae</taxon>
        <taxon>Aplysia</taxon>
    </lineage>
</organism>
<evidence type="ECO:0000313" key="2">
    <source>
        <dbReference type="Proteomes" id="UP000694888"/>
    </source>
</evidence>
<feature type="region of interest" description="Disordered" evidence="1">
    <location>
        <begin position="431"/>
        <end position="455"/>
    </location>
</feature>
<proteinExistence type="predicted"/>
<feature type="compositionally biased region" description="Basic and acidic residues" evidence="1">
    <location>
        <begin position="1"/>
        <end position="16"/>
    </location>
</feature>
<name>A0ABM0ZWL3_APLCA</name>
<feature type="region of interest" description="Disordered" evidence="1">
    <location>
        <begin position="1"/>
        <end position="155"/>
    </location>
</feature>
<feature type="compositionally biased region" description="Basic and acidic residues" evidence="1">
    <location>
        <begin position="51"/>
        <end position="61"/>
    </location>
</feature>
<accession>A0ABM0ZWL3</accession>
<gene>
    <name evidence="3" type="primary">LOC101854562</name>
</gene>
<dbReference type="RefSeq" id="XP_012936011.1">
    <property type="nucleotide sequence ID" value="XM_013080557.2"/>
</dbReference>
<feature type="compositionally biased region" description="Basic and acidic residues" evidence="1">
    <location>
        <begin position="25"/>
        <end position="37"/>
    </location>
</feature>
<feature type="compositionally biased region" description="Polar residues" evidence="1">
    <location>
        <begin position="66"/>
        <end position="81"/>
    </location>
</feature>
<evidence type="ECO:0000313" key="3">
    <source>
        <dbReference type="RefSeq" id="XP_012936011.1"/>
    </source>
</evidence>